<dbReference type="InterPro" id="IPR021858">
    <property type="entry name" value="Fun_TF"/>
</dbReference>
<gene>
    <name evidence="2" type="ORF">CDV31_012629</name>
</gene>
<proteinExistence type="predicted"/>
<evidence type="ECO:0000313" key="3">
    <source>
        <dbReference type="Proteomes" id="UP000288429"/>
    </source>
</evidence>
<dbReference type="AlphaFoldDB" id="A0A428T8I5"/>
<protein>
    <recommendedName>
        <fullName evidence="4">Transcription factor domain-containing protein</fullName>
    </recommendedName>
</protein>
<accession>A0A428T8I5</accession>
<keyword evidence="1" id="KW-0539">Nucleus</keyword>
<organism evidence="2 3">
    <name type="scientific">Fusarium ambrosium</name>
    <dbReference type="NCBI Taxonomy" id="131363"/>
    <lineage>
        <taxon>Eukaryota</taxon>
        <taxon>Fungi</taxon>
        <taxon>Dikarya</taxon>
        <taxon>Ascomycota</taxon>
        <taxon>Pezizomycotina</taxon>
        <taxon>Sordariomycetes</taxon>
        <taxon>Hypocreomycetidae</taxon>
        <taxon>Hypocreales</taxon>
        <taxon>Nectriaceae</taxon>
        <taxon>Fusarium</taxon>
        <taxon>Fusarium solani species complex</taxon>
    </lineage>
</organism>
<dbReference type="EMBL" id="NIZV01000238">
    <property type="protein sequence ID" value="RSL98314.1"/>
    <property type="molecule type" value="Genomic_DNA"/>
</dbReference>
<reference evidence="2 3" key="1">
    <citation type="submission" date="2017-06" db="EMBL/GenBank/DDBJ databases">
        <title>Cmopartive genomic analysis of Ambrosia Fusariam Clade fungi.</title>
        <authorList>
            <person name="Stajich J.E."/>
            <person name="Carrillo J."/>
            <person name="Kijimoto T."/>
            <person name="Eskalen A."/>
            <person name="O'Donnell K."/>
            <person name="Kasson M."/>
        </authorList>
    </citation>
    <scope>NUCLEOTIDE SEQUENCE [LARGE SCALE GENOMIC DNA]</scope>
    <source>
        <strain evidence="2 3">NRRL 20438</strain>
    </source>
</reference>
<evidence type="ECO:0000256" key="1">
    <source>
        <dbReference type="ARBA" id="ARBA00023242"/>
    </source>
</evidence>
<name>A0A428T8I5_9HYPO</name>
<keyword evidence="3" id="KW-1185">Reference proteome</keyword>
<dbReference type="PANTHER" id="PTHR37540">
    <property type="entry name" value="TRANSCRIPTION FACTOR (ACR-2), PUTATIVE-RELATED-RELATED"/>
    <property type="match status" value="1"/>
</dbReference>
<dbReference type="PANTHER" id="PTHR37540:SF9">
    <property type="entry name" value="ZN(2)-C6 FUNGAL-TYPE DOMAIN-CONTAINING PROTEIN"/>
    <property type="match status" value="1"/>
</dbReference>
<dbReference type="Pfam" id="PF11951">
    <property type="entry name" value="Fungal_trans_2"/>
    <property type="match status" value="1"/>
</dbReference>
<comment type="caution">
    <text evidence="2">The sequence shown here is derived from an EMBL/GenBank/DDBJ whole genome shotgun (WGS) entry which is preliminary data.</text>
</comment>
<evidence type="ECO:0000313" key="2">
    <source>
        <dbReference type="EMBL" id="RSL98314.1"/>
    </source>
</evidence>
<evidence type="ECO:0008006" key="4">
    <source>
        <dbReference type="Google" id="ProtNLM"/>
    </source>
</evidence>
<dbReference type="Proteomes" id="UP000288429">
    <property type="component" value="Unassembled WGS sequence"/>
</dbReference>
<sequence length="262" mass="29582">MSETRLQFIDNSSIDHGSRRLIRSHVMRGKNVGKKRVPRRHQQVASISRNNTTIVPQTQSHIASTPISYSKSSMQELNTGELFSPRVLFNISDELGRITSPYHVSYQDRKDISRFLLRFSEMVYPPQFSLGSRTSKAMFIESLFLDEAYFHSFLAMSAACFNCITNGDGITRAEMHHHCNALRLLNEKLGGQDALSELAIASVISMCLHAYLGQDVNRMNVHLKGLIKMIELRGGIRSLVAYPALMDKVRRANHTSFVPVNV</sequence>